<keyword evidence="3 6" id="KW-1133">Transmembrane helix</keyword>
<feature type="transmembrane region" description="Helical" evidence="6">
    <location>
        <begin position="67"/>
        <end position="88"/>
    </location>
</feature>
<keyword evidence="2 6" id="KW-0812">Transmembrane</keyword>
<evidence type="ECO:0000256" key="3">
    <source>
        <dbReference type="ARBA" id="ARBA00022989"/>
    </source>
</evidence>
<dbReference type="STRING" id="253628.A0A0D2AS30"/>
<dbReference type="PANTHER" id="PTHR23423">
    <property type="entry name" value="ORGANIC SOLUTE TRANSPORTER-RELATED"/>
    <property type="match status" value="1"/>
</dbReference>
<feature type="transmembrane region" description="Helical" evidence="6">
    <location>
        <begin position="246"/>
        <end position="274"/>
    </location>
</feature>
<dbReference type="GO" id="GO:0016020">
    <property type="term" value="C:membrane"/>
    <property type="evidence" value="ECO:0007669"/>
    <property type="project" value="UniProtKB-SubCell"/>
</dbReference>
<evidence type="ECO:0000256" key="2">
    <source>
        <dbReference type="ARBA" id="ARBA00022692"/>
    </source>
</evidence>
<protein>
    <recommendedName>
        <fullName evidence="9">DUF300-domain-containing protein</fullName>
    </recommendedName>
</protein>
<dbReference type="InterPro" id="IPR005178">
    <property type="entry name" value="Ostalpha/TMEM184C"/>
</dbReference>
<evidence type="ECO:0000256" key="4">
    <source>
        <dbReference type="ARBA" id="ARBA00023136"/>
    </source>
</evidence>
<feature type="region of interest" description="Disordered" evidence="5">
    <location>
        <begin position="411"/>
        <end position="506"/>
    </location>
</feature>
<dbReference type="RefSeq" id="XP_016211848.1">
    <property type="nucleotide sequence ID" value="XM_016360136.1"/>
</dbReference>
<dbReference type="HOGENOM" id="CLU_012923_5_1_1"/>
<organism evidence="7 8">
    <name type="scientific">Verruconis gallopava</name>
    <dbReference type="NCBI Taxonomy" id="253628"/>
    <lineage>
        <taxon>Eukaryota</taxon>
        <taxon>Fungi</taxon>
        <taxon>Dikarya</taxon>
        <taxon>Ascomycota</taxon>
        <taxon>Pezizomycotina</taxon>
        <taxon>Dothideomycetes</taxon>
        <taxon>Pleosporomycetidae</taxon>
        <taxon>Venturiales</taxon>
        <taxon>Sympoventuriaceae</taxon>
        <taxon>Verruconis</taxon>
    </lineage>
</organism>
<dbReference type="EMBL" id="KN847551">
    <property type="protein sequence ID" value="KIW01979.1"/>
    <property type="molecule type" value="Genomic_DNA"/>
</dbReference>
<accession>A0A0D2AS30</accession>
<dbReference type="Proteomes" id="UP000053259">
    <property type="component" value="Unassembled WGS sequence"/>
</dbReference>
<dbReference type="InParanoid" id="A0A0D2AS30"/>
<reference evidence="7 8" key="1">
    <citation type="submission" date="2015-01" db="EMBL/GenBank/DDBJ databases">
        <title>The Genome Sequence of Ochroconis gallopava CBS43764.</title>
        <authorList>
            <consortium name="The Broad Institute Genomics Platform"/>
            <person name="Cuomo C."/>
            <person name="de Hoog S."/>
            <person name="Gorbushina A."/>
            <person name="Stielow B."/>
            <person name="Teixiera M."/>
            <person name="Abouelleil A."/>
            <person name="Chapman S.B."/>
            <person name="Priest M."/>
            <person name="Young S.K."/>
            <person name="Wortman J."/>
            <person name="Nusbaum C."/>
            <person name="Birren B."/>
        </authorList>
    </citation>
    <scope>NUCLEOTIDE SEQUENCE [LARGE SCALE GENOMIC DNA]</scope>
    <source>
        <strain evidence="7 8">CBS 43764</strain>
    </source>
</reference>
<dbReference type="GeneID" id="27314463"/>
<feature type="compositionally biased region" description="Basic and acidic residues" evidence="5">
    <location>
        <begin position="430"/>
        <end position="440"/>
    </location>
</feature>
<name>A0A0D2AS30_9PEZI</name>
<keyword evidence="4 6" id="KW-0472">Membrane</keyword>
<dbReference type="SMART" id="SM01417">
    <property type="entry name" value="Solute_trans_a"/>
    <property type="match status" value="1"/>
</dbReference>
<evidence type="ECO:0008006" key="9">
    <source>
        <dbReference type="Google" id="ProtNLM"/>
    </source>
</evidence>
<evidence type="ECO:0000313" key="7">
    <source>
        <dbReference type="EMBL" id="KIW01979.1"/>
    </source>
</evidence>
<feature type="compositionally biased region" description="Basic and acidic residues" evidence="5">
    <location>
        <begin position="489"/>
        <end position="506"/>
    </location>
</feature>
<feature type="transmembrane region" description="Helical" evidence="6">
    <location>
        <begin position="167"/>
        <end position="193"/>
    </location>
</feature>
<dbReference type="VEuPathDB" id="FungiDB:PV09_06490"/>
<gene>
    <name evidence="7" type="ORF">PV09_06490</name>
</gene>
<feature type="transmembrane region" description="Helical" evidence="6">
    <location>
        <begin position="31"/>
        <end position="55"/>
    </location>
</feature>
<dbReference type="AlphaFoldDB" id="A0A0D2AS30"/>
<keyword evidence="8" id="KW-1185">Reference proteome</keyword>
<proteinExistence type="predicted"/>
<dbReference type="OrthoDB" id="5348404at2759"/>
<feature type="compositionally biased region" description="Polar residues" evidence="5">
    <location>
        <begin position="466"/>
        <end position="488"/>
    </location>
</feature>
<evidence type="ECO:0000313" key="8">
    <source>
        <dbReference type="Proteomes" id="UP000053259"/>
    </source>
</evidence>
<comment type="subcellular location">
    <subcellularLocation>
        <location evidence="1">Membrane</location>
        <topology evidence="1">Multi-pass membrane protein</topology>
    </subcellularLocation>
</comment>
<feature type="transmembrane region" description="Helical" evidence="6">
    <location>
        <begin position="294"/>
        <end position="315"/>
    </location>
</feature>
<evidence type="ECO:0000256" key="1">
    <source>
        <dbReference type="ARBA" id="ARBA00004141"/>
    </source>
</evidence>
<evidence type="ECO:0000256" key="6">
    <source>
        <dbReference type="SAM" id="Phobius"/>
    </source>
</evidence>
<evidence type="ECO:0000256" key="5">
    <source>
        <dbReference type="SAM" id="MobiDB-lite"/>
    </source>
</evidence>
<sequence length="506" mass="57478">MVVCNTSLVTIGDEMVKEEEPLFGKITFHHVGLSVTAVFSLVATVIALGLMFMHATHYSVPHQQKHIIRILFMIPIYACISFVSYVYYKHAIYWEVLRDCYEAFAIASFFTLLCHYLEKDLHDQKEYFRRFGAAGRPLRNWILPVSWLQKCTGGAEKGIFRVPRSGLTWFNVIYVSVFQYCFIRVVFSFVAMITQLFKRYCESSLSPAFGHVWVMTFEALSVTIAMYCLIQFYLQLKDDLAEYRPFLKILCIKLVIFFSFWQSILISMLSSSVIPGGAILKPTKKVAYPDIQVGIPSMLLAIEMSIFAVLHIFAFSWKPYDITKNPDPAIHYQGGFLGSKALWDAFNVWDIVKAAARGFKWLFYGSRYREQDISYETSRQGSMRHPGGKFGSVDTAYSGAPPSYDLVEEQEMGTMRAGSRGRPGPPMRTMSDEHGDKEGLLSHAQGNPQAAPPVDVPRINVREPSPYSNQYGAALSRETSTGYGTPSSELRDPFDPRDSFDERNRI</sequence>
<dbReference type="Pfam" id="PF03619">
    <property type="entry name" value="Solute_trans_a"/>
    <property type="match status" value="1"/>
</dbReference>
<feature type="transmembrane region" description="Helical" evidence="6">
    <location>
        <begin position="213"/>
        <end position="234"/>
    </location>
</feature>